<evidence type="ECO:0000313" key="2">
    <source>
        <dbReference type="Proteomes" id="UP000234681"/>
    </source>
</evidence>
<evidence type="ECO:0000313" key="1">
    <source>
        <dbReference type="EMBL" id="EDL85099.1"/>
    </source>
</evidence>
<protein>
    <submittedName>
        <fullName evidence="1">RCG40888</fullName>
    </submittedName>
</protein>
<dbReference type="EMBL" id="CH474062">
    <property type="protein sequence ID" value="EDL85099.1"/>
    <property type="molecule type" value="Genomic_DNA"/>
</dbReference>
<dbReference type="AlphaFoldDB" id="A6KL17"/>
<accession>A6KL17</accession>
<proteinExistence type="predicted"/>
<organism evidence="1 2">
    <name type="scientific">Rattus norvegicus</name>
    <name type="common">Rat</name>
    <dbReference type="NCBI Taxonomy" id="10116"/>
    <lineage>
        <taxon>Eukaryota</taxon>
        <taxon>Metazoa</taxon>
        <taxon>Chordata</taxon>
        <taxon>Craniata</taxon>
        <taxon>Vertebrata</taxon>
        <taxon>Euteleostomi</taxon>
        <taxon>Mammalia</taxon>
        <taxon>Eutheria</taxon>
        <taxon>Euarchontoglires</taxon>
        <taxon>Glires</taxon>
        <taxon>Rodentia</taxon>
        <taxon>Myomorpha</taxon>
        <taxon>Muroidea</taxon>
        <taxon>Muridae</taxon>
        <taxon>Murinae</taxon>
        <taxon>Rattus</taxon>
    </lineage>
</organism>
<gene>
    <name evidence="1" type="ORF">rCG_40888</name>
</gene>
<sequence length="32" mass="3788">MRKFRFYKGRGRVPHGASGLYFNSRRSRVAET</sequence>
<name>A6KL17_RAT</name>
<reference evidence="1 2" key="1">
    <citation type="submission" date="2005-09" db="EMBL/GenBank/DDBJ databases">
        <authorList>
            <person name="Mural R.J."/>
            <person name="Li P.W."/>
            <person name="Adams M.D."/>
            <person name="Amanatides P.G."/>
            <person name="Baden-Tillson H."/>
            <person name="Barnstead M."/>
            <person name="Chin S.H."/>
            <person name="Dew I."/>
            <person name="Evans C.A."/>
            <person name="Ferriera S."/>
            <person name="Flanigan M."/>
            <person name="Fosler C."/>
            <person name="Glodek A."/>
            <person name="Gu Z."/>
            <person name="Holt R.A."/>
            <person name="Jennings D."/>
            <person name="Kraft C.L."/>
            <person name="Lu F."/>
            <person name="Nguyen T."/>
            <person name="Nusskern D.R."/>
            <person name="Pfannkoch C.M."/>
            <person name="Sitter C."/>
            <person name="Sutton G.G."/>
            <person name="Venter J.C."/>
            <person name="Wang Z."/>
            <person name="Woodage T."/>
            <person name="Zheng X.H."/>
            <person name="Zhong F."/>
        </authorList>
    </citation>
    <scope>NUCLEOTIDE SEQUENCE [LARGE SCALE GENOMIC DNA]</scope>
    <source>
        <strain>BN</strain>
        <strain evidence="2">Sprague-Dawley</strain>
    </source>
</reference>
<dbReference type="Proteomes" id="UP000234681">
    <property type="component" value="Chromosome 3"/>
</dbReference>